<feature type="region of interest" description="Disordered" evidence="1">
    <location>
        <begin position="580"/>
        <end position="621"/>
    </location>
</feature>
<evidence type="ECO:0000313" key="3">
    <source>
        <dbReference type="EMBL" id="KEQ98265.1"/>
    </source>
</evidence>
<dbReference type="PANTHER" id="PTHR39463:SF1">
    <property type="entry name" value="MEDUSA"/>
    <property type="match status" value="1"/>
</dbReference>
<sequence>MRLQTPPQLRSAPVIVDDESAIPGSIIIACQEAQKGGLLASSNYGSLLASMSGYEKSPAYPYGYGIATRPDQAPGYSAYNQSSYGLSYSNSHAQVPSGLPDAAQIPLLTEDSYQSHDSPYVQHNAPAYPPYMAAGARTLPDIVSITPQRGPAGGRFIIYMNASEDLENNGVSFVVSFGTKRCESRLTTLPGSGQQPNFAVLVDVPAFEATGASSTAVTIYLEMVDGNKQALHVPVEVGQYTYTDATPYAVSSPSQGNTRKRKMSEDAQSPNKRPSSQNLRDSPLHNPAEVKYSPPSSNLIDPYSSRPQTASSAISYARTFNAPAPAQYSQTLQQAPTYRLAPTPIGMPQPQPFNSYPSTYMNSDRAAPNAQVTNVSSTGANPPLIRTTALQPSPTSMSPSQPFNPYAMYPSNIKAILKLEGDLNGMANDWNADEVSARRRIVRFRRSQNGSIISASFQPVTPEEHAQAPGCIYVNCIWWEEENGCYITSVDTIQLLESLVAVRFTVEEKNRIRRNLEGFRPQTVSKTKTKCEEFFKIIMGFPSPKPRNIEKDVKVFPWRILAGALKKIIGKYSASYSSTAGALPSPSSVAPPRHQLHSSSPPSVTSNTSMTFPTSMTATSMPMHQSNVSAGMAGMSAGLGDSRLMMQQQQPHAQQQQHHHQQQQQQQQQHSQHQYHPQHQYQHPGQQPSLQQTHAQQGPGVSWHQPSSNYTTEPIVPNRTNSIDFATLWETTNPQAPQGHQQQRIPSISQSLPHLWPQQDWKDYRTTQA</sequence>
<evidence type="ECO:0000259" key="2">
    <source>
        <dbReference type="Pfam" id="PF23305"/>
    </source>
</evidence>
<feature type="compositionally biased region" description="Low complexity" evidence="1">
    <location>
        <begin position="598"/>
        <end position="609"/>
    </location>
</feature>
<dbReference type="OMA" id="ISCIYWD"/>
<feature type="region of interest" description="Disordered" evidence="1">
    <location>
        <begin position="246"/>
        <end position="307"/>
    </location>
</feature>
<feature type="compositionally biased region" description="Basic and acidic residues" evidence="1">
    <location>
        <begin position="760"/>
        <end position="769"/>
    </location>
</feature>
<feature type="region of interest" description="Disordered" evidence="1">
    <location>
        <begin position="733"/>
        <end position="769"/>
    </location>
</feature>
<feature type="compositionally biased region" description="Polar residues" evidence="1">
    <location>
        <begin position="266"/>
        <end position="280"/>
    </location>
</feature>
<dbReference type="InParanoid" id="A0A074YKQ0"/>
<dbReference type="GeneID" id="25362629"/>
<feature type="domain" description="DUF7082" evidence="2">
    <location>
        <begin position="414"/>
        <end position="569"/>
    </location>
</feature>
<dbReference type="EMBL" id="KL584752">
    <property type="protein sequence ID" value="KEQ98265.1"/>
    <property type="molecule type" value="Genomic_DNA"/>
</dbReference>
<reference evidence="3 4" key="1">
    <citation type="journal article" date="2014" name="BMC Genomics">
        <title>Genome sequencing of four Aureobasidium pullulans varieties: biotechnological potential, stress tolerance, and description of new species.</title>
        <authorList>
            <person name="Gostin Ar C."/>
            <person name="Ohm R.A."/>
            <person name="Kogej T."/>
            <person name="Sonjak S."/>
            <person name="Turk M."/>
            <person name="Zajc J."/>
            <person name="Zalar P."/>
            <person name="Grube M."/>
            <person name="Sun H."/>
            <person name="Han J."/>
            <person name="Sharma A."/>
            <person name="Chiniquy J."/>
            <person name="Ngan C.Y."/>
            <person name="Lipzen A."/>
            <person name="Barry K."/>
            <person name="Grigoriev I.V."/>
            <person name="Gunde-Cimerman N."/>
        </authorList>
    </citation>
    <scope>NUCLEOTIDE SEQUENCE [LARGE SCALE GENOMIC DNA]</scope>
    <source>
        <strain evidence="3 4">EXF-2481</strain>
    </source>
</reference>
<organism evidence="3 4">
    <name type="scientific">Aureobasidium subglaciale (strain EXF-2481)</name>
    <name type="common">Aureobasidium pullulans var. subglaciale</name>
    <dbReference type="NCBI Taxonomy" id="1043005"/>
    <lineage>
        <taxon>Eukaryota</taxon>
        <taxon>Fungi</taxon>
        <taxon>Dikarya</taxon>
        <taxon>Ascomycota</taxon>
        <taxon>Pezizomycotina</taxon>
        <taxon>Dothideomycetes</taxon>
        <taxon>Dothideomycetidae</taxon>
        <taxon>Dothideales</taxon>
        <taxon>Saccotheciaceae</taxon>
        <taxon>Aureobasidium</taxon>
    </lineage>
</organism>
<name>A0A074YKQ0_AURSE</name>
<dbReference type="Pfam" id="PF23305">
    <property type="entry name" value="DUF7082"/>
    <property type="match status" value="1"/>
</dbReference>
<feature type="compositionally biased region" description="Polar residues" evidence="1">
    <location>
        <begin position="294"/>
        <end position="307"/>
    </location>
</feature>
<dbReference type="PROSITE" id="PS51257">
    <property type="entry name" value="PROKAR_LIPOPROTEIN"/>
    <property type="match status" value="1"/>
</dbReference>
<keyword evidence="4" id="KW-1185">Reference proteome</keyword>
<dbReference type="OrthoDB" id="1751210at2759"/>
<feature type="compositionally biased region" description="Low complexity" evidence="1">
    <location>
        <begin position="647"/>
        <end position="688"/>
    </location>
</feature>
<dbReference type="HOGENOM" id="CLU_013895_0_0_1"/>
<evidence type="ECO:0000256" key="1">
    <source>
        <dbReference type="SAM" id="MobiDB-lite"/>
    </source>
</evidence>
<feature type="region of interest" description="Disordered" evidence="1">
    <location>
        <begin position="646"/>
        <end position="719"/>
    </location>
</feature>
<accession>A0A074YKQ0</accession>
<evidence type="ECO:0000313" key="4">
    <source>
        <dbReference type="Proteomes" id="UP000030641"/>
    </source>
</evidence>
<dbReference type="AlphaFoldDB" id="A0A074YKQ0"/>
<proteinExistence type="predicted"/>
<feature type="compositionally biased region" description="Polar residues" evidence="1">
    <location>
        <begin position="246"/>
        <end position="257"/>
    </location>
</feature>
<dbReference type="STRING" id="1043005.A0A074YKQ0"/>
<dbReference type="Proteomes" id="UP000030641">
    <property type="component" value="Unassembled WGS sequence"/>
</dbReference>
<feature type="compositionally biased region" description="Polar residues" evidence="1">
    <location>
        <begin position="733"/>
        <end position="752"/>
    </location>
</feature>
<dbReference type="RefSeq" id="XP_013346623.1">
    <property type="nucleotide sequence ID" value="XM_013491169.1"/>
</dbReference>
<dbReference type="InterPro" id="IPR055509">
    <property type="entry name" value="DUF7082"/>
</dbReference>
<gene>
    <name evidence="3" type="ORF">AUEXF2481DRAFT_2228</name>
</gene>
<protein>
    <recommendedName>
        <fullName evidence="2">DUF7082 domain-containing protein</fullName>
    </recommendedName>
</protein>
<dbReference type="PANTHER" id="PTHR39463">
    <property type="entry name" value="MEDUSA"/>
    <property type="match status" value="1"/>
</dbReference>
<dbReference type="GO" id="GO:0005634">
    <property type="term" value="C:nucleus"/>
    <property type="evidence" value="ECO:0007669"/>
    <property type="project" value="TreeGrafter"/>
</dbReference>
<feature type="compositionally biased region" description="Polar residues" evidence="1">
    <location>
        <begin position="610"/>
        <end position="621"/>
    </location>
</feature>
<feature type="compositionally biased region" description="Polar residues" evidence="1">
    <location>
        <begin position="704"/>
        <end position="719"/>
    </location>
</feature>